<evidence type="ECO:0000313" key="1">
    <source>
        <dbReference type="EMBL" id="RGK46266.1"/>
    </source>
</evidence>
<dbReference type="EMBL" id="QSQR01000006">
    <property type="protein sequence ID" value="RGK46266.1"/>
    <property type="molecule type" value="Genomic_DNA"/>
</dbReference>
<protein>
    <submittedName>
        <fullName evidence="1">Uncharacterized protein</fullName>
    </submittedName>
</protein>
<evidence type="ECO:0000313" key="2">
    <source>
        <dbReference type="Proteomes" id="UP000260790"/>
    </source>
</evidence>
<proteinExistence type="predicted"/>
<sequence length="59" mass="6447">MEIRNAGQNQSTGDFLCSAFNLFKEENGILLPTSYISQSFPIILTSVSSLTPNFSKTTS</sequence>
<dbReference type="AlphaFoldDB" id="A0A8B2Z2X6"/>
<dbReference type="Proteomes" id="UP000260790">
    <property type="component" value="Unassembled WGS sequence"/>
</dbReference>
<comment type="caution">
    <text evidence="1">The sequence shown here is derived from an EMBL/GenBank/DDBJ whole genome shotgun (WGS) entry which is preliminary data.</text>
</comment>
<accession>A0A8B2Z2X6</accession>
<gene>
    <name evidence="1" type="ORF">DXD09_06890</name>
</gene>
<organism evidence="1 2">
    <name type="scientific">Ligilactobacillus ruminis</name>
    <dbReference type="NCBI Taxonomy" id="1623"/>
    <lineage>
        <taxon>Bacteria</taxon>
        <taxon>Bacillati</taxon>
        <taxon>Bacillota</taxon>
        <taxon>Bacilli</taxon>
        <taxon>Lactobacillales</taxon>
        <taxon>Lactobacillaceae</taxon>
        <taxon>Ligilactobacillus</taxon>
    </lineage>
</organism>
<reference evidence="1 2" key="1">
    <citation type="submission" date="2018-08" db="EMBL/GenBank/DDBJ databases">
        <title>A genome reference for cultivated species of the human gut microbiota.</title>
        <authorList>
            <person name="Zou Y."/>
            <person name="Xue W."/>
            <person name="Luo G."/>
        </authorList>
    </citation>
    <scope>NUCLEOTIDE SEQUENCE [LARGE SCALE GENOMIC DNA]</scope>
    <source>
        <strain evidence="1 2">TF10-9AT</strain>
    </source>
</reference>
<name>A0A8B2Z2X6_9LACO</name>